<sequence length="72" mass="8448">MKVRNDVADWLESNDEQTLCDDFLTEEHEFDNYLGKLALNLGYEFVTDFIVDLKRNGFVRESQTNTGMRIVK</sequence>
<evidence type="ECO:0000313" key="1">
    <source>
        <dbReference type="EMBL" id="ARD98134.1"/>
    </source>
</evidence>
<dbReference type="EMBL" id="CP015897">
    <property type="protein sequence ID" value="ARD98134.1"/>
    <property type="molecule type" value="Genomic_DNA"/>
</dbReference>
<dbReference type="AlphaFoldDB" id="A0A1V0NDX9"/>
<dbReference type="RefSeq" id="WP_015967997.1">
    <property type="nucleotide sequence ID" value="NZ_CP015897.1"/>
</dbReference>
<proteinExistence type="predicted"/>
<protein>
    <submittedName>
        <fullName evidence="1">Prophage protein</fullName>
    </submittedName>
</protein>
<organism evidence="1 2">
    <name type="scientific">Lactococcus lactis subsp. lactis</name>
    <name type="common">Streptococcus lactis</name>
    <dbReference type="NCBI Taxonomy" id="1360"/>
    <lineage>
        <taxon>Bacteria</taxon>
        <taxon>Bacillati</taxon>
        <taxon>Bacillota</taxon>
        <taxon>Bacilli</taxon>
        <taxon>Lactobacillales</taxon>
        <taxon>Streptococcaceae</taxon>
        <taxon>Lactococcus</taxon>
    </lineage>
</organism>
<name>A0A1V0NDX9_LACLL</name>
<reference evidence="1 2" key="1">
    <citation type="journal article" date="2017" name="BMC Genomics">
        <title>Comparative and functional genomics of the Lactococcus lactis taxon; insights into evolution and niche adaptation.</title>
        <authorList>
            <person name="Kelleher P."/>
            <person name="Bottacini F."/>
            <person name="Mahony J."/>
            <person name="Kilcawley K.N."/>
            <person name="van Sinderen D."/>
        </authorList>
    </citation>
    <scope>NUCLEOTIDE SEQUENCE [LARGE SCALE GENOMIC DNA]</scope>
    <source>
        <strain evidence="1 2">275</strain>
    </source>
</reference>
<evidence type="ECO:0000313" key="2">
    <source>
        <dbReference type="Proteomes" id="UP000192085"/>
    </source>
</evidence>
<accession>A0A1V0NDX9</accession>
<dbReference type="Proteomes" id="UP000192085">
    <property type="component" value="Chromosome"/>
</dbReference>
<gene>
    <name evidence="1" type="ORF">LL275_0498</name>
</gene>